<dbReference type="Gene3D" id="1.10.3230.30">
    <property type="entry name" value="Phage gp6-like head-tail connector protein"/>
    <property type="match status" value="1"/>
</dbReference>
<dbReference type="Proteomes" id="UP000198157">
    <property type="component" value="Unassembled WGS sequence"/>
</dbReference>
<proteinExistence type="predicted"/>
<dbReference type="InterPro" id="IPR006450">
    <property type="entry name" value="Phage_HK97_gp6-like"/>
</dbReference>
<dbReference type="AlphaFoldDB" id="A0A2D0AK04"/>
<gene>
    <name evidence="1" type="ORF">CEE60_07275</name>
</gene>
<organism evidence="1 2">
    <name type="scientific">Stenotrophomonas maltophilia</name>
    <name type="common">Pseudomonas maltophilia</name>
    <name type="synonym">Xanthomonas maltophilia</name>
    <dbReference type="NCBI Taxonomy" id="40324"/>
    <lineage>
        <taxon>Bacteria</taxon>
        <taxon>Pseudomonadati</taxon>
        <taxon>Pseudomonadota</taxon>
        <taxon>Gammaproteobacteria</taxon>
        <taxon>Lysobacterales</taxon>
        <taxon>Lysobacteraceae</taxon>
        <taxon>Stenotrophomonas</taxon>
        <taxon>Stenotrophomonas maltophilia group</taxon>
    </lineage>
</organism>
<sequence>MRLVTIEEARQHCRVDSDDDQMLTLYGGAAEDAAQDFLNRRVYEDEDALAAAVLDGTAGCDPIVVNDAIRAAVLLTLGHLYANRENVVTGTIVSEMKEGTRSLLWPYRVGLGV</sequence>
<reference evidence="1 2" key="1">
    <citation type="submission" date="2017-06" db="EMBL/GenBank/DDBJ databases">
        <authorList>
            <person name="Kim H.J."/>
            <person name="Triplett B.A."/>
        </authorList>
    </citation>
    <scope>NUCLEOTIDE SEQUENCE [LARGE SCALE GENOMIC DNA]</scope>
    <source>
        <strain evidence="1 2">13146</strain>
    </source>
</reference>
<dbReference type="Pfam" id="PF05135">
    <property type="entry name" value="Phage_connect_1"/>
    <property type="match status" value="1"/>
</dbReference>
<dbReference type="EMBL" id="NIVS01000016">
    <property type="protein sequence ID" value="OWQ54789.1"/>
    <property type="molecule type" value="Genomic_DNA"/>
</dbReference>
<evidence type="ECO:0000313" key="1">
    <source>
        <dbReference type="EMBL" id="OWQ54789.1"/>
    </source>
</evidence>
<evidence type="ECO:0000313" key="2">
    <source>
        <dbReference type="Proteomes" id="UP000198157"/>
    </source>
</evidence>
<dbReference type="InterPro" id="IPR021146">
    <property type="entry name" value="Phage_gp6-like_head-tail"/>
</dbReference>
<accession>A0A2D0AK04</accession>
<dbReference type="CDD" id="cd08054">
    <property type="entry name" value="gp6"/>
    <property type="match status" value="1"/>
</dbReference>
<protein>
    <submittedName>
        <fullName evidence="1">Phage gp6-like head-tail connector protein</fullName>
    </submittedName>
</protein>
<dbReference type="NCBIfam" id="TIGR01560">
    <property type="entry name" value="put_DNA_pack"/>
    <property type="match status" value="1"/>
</dbReference>
<comment type="caution">
    <text evidence="1">The sequence shown here is derived from an EMBL/GenBank/DDBJ whole genome shotgun (WGS) entry which is preliminary data.</text>
</comment>
<name>A0A2D0AK04_STEMA</name>
<dbReference type="OrthoDB" id="8452319at2"/>